<dbReference type="Proteomes" id="UP000037688">
    <property type="component" value="Unassembled WGS sequence"/>
</dbReference>
<accession>A0A0M9BHY9</accession>
<dbReference type="InterPro" id="IPR016181">
    <property type="entry name" value="Acyl_CoA_acyltransferase"/>
</dbReference>
<comment type="caution">
    <text evidence="2">The sequence shown here is derived from an EMBL/GenBank/DDBJ whole genome shotgun (WGS) entry which is preliminary data.</text>
</comment>
<dbReference type="PROSITE" id="PS51186">
    <property type="entry name" value="GNAT"/>
    <property type="match status" value="1"/>
</dbReference>
<dbReference type="EMBL" id="LITU01000083">
    <property type="protein sequence ID" value="KOY12710.1"/>
    <property type="molecule type" value="Genomic_DNA"/>
</dbReference>
<evidence type="ECO:0000313" key="2">
    <source>
        <dbReference type="EMBL" id="KOY12710.1"/>
    </source>
</evidence>
<dbReference type="PATRIC" id="fig|1705561.3.peg.6425"/>
<feature type="domain" description="N-acetyltransferase" evidence="1">
    <location>
        <begin position="15"/>
        <end position="160"/>
    </location>
</feature>
<dbReference type="Pfam" id="PF13302">
    <property type="entry name" value="Acetyltransf_3"/>
    <property type="match status" value="1"/>
</dbReference>
<protein>
    <recommendedName>
        <fullName evidence="1">N-acetyltransferase domain-containing protein</fullName>
    </recommendedName>
</protein>
<dbReference type="InterPro" id="IPR000182">
    <property type="entry name" value="GNAT_dom"/>
</dbReference>
<proteinExistence type="predicted"/>
<dbReference type="PANTHER" id="PTHR43792">
    <property type="entry name" value="GNAT FAMILY, PUTATIVE (AFU_ORTHOLOGUE AFUA_3G00765)-RELATED-RELATED"/>
    <property type="match status" value="1"/>
</dbReference>
<dbReference type="GO" id="GO:0016747">
    <property type="term" value="F:acyltransferase activity, transferring groups other than amino-acyl groups"/>
    <property type="evidence" value="ECO:0007669"/>
    <property type="project" value="InterPro"/>
</dbReference>
<keyword evidence="3" id="KW-1185">Reference proteome</keyword>
<dbReference type="PANTHER" id="PTHR43792:SF16">
    <property type="entry name" value="N-ACETYLTRANSFERASE DOMAIN-CONTAINING PROTEIN"/>
    <property type="match status" value="1"/>
</dbReference>
<gene>
    <name evidence="2" type="ORF">AMS66_30380</name>
</gene>
<reference evidence="2 3" key="1">
    <citation type="submission" date="2015-08" db="EMBL/GenBank/DDBJ databases">
        <title>Draft genome sequence of cellulolytic and xylanolytic Paenibacillus sp. A59, isolated from a decaying forest soil from Patagonia, Argentina.</title>
        <authorList>
            <person name="Ghio S."/>
            <person name="Caceres A.M."/>
            <person name="Talia P."/>
            <person name="Grasso D."/>
            <person name="Campos E."/>
        </authorList>
    </citation>
    <scope>NUCLEOTIDE SEQUENCE [LARGE SCALE GENOMIC DNA]</scope>
    <source>
        <strain evidence="2 3">A59</strain>
    </source>
</reference>
<dbReference type="SUPFAM" id="SSF55729">
    <property type="entry name" value="Acyl-CoA N-acyltransferases (Nat)"/>
    <property type="match status" value="1"/>
</dbReference>
<dbReference type="InterPro" id="IPR051531">
    <property type="entry name" value="N-acetyltransferase"/>
</dbReference>
<organism evidence="2 3">
    <name type="scientific">Paenibacillus xylanivorans</name>
    <dbReference type="NCBI Taxonomy" id="1705561"/>
    <lineage>
        <taxon>Bacteria</taxon>
        <taxon>Bacillati</taxon>
        <taxon>Bacillota</taxon>
        <taxon>Bacilli</taxon>
        <taxon>Bacillales</taxon>
        <taxon>Paenibacillaceae</taxon>
        <taxon>Paenibacillus</taxon>
    </lineage>
</organism>
<evidence type="ECO:0000259" key="1">
    <source>
        <dbReference type="PROSITE" id="PS51186"/>
    </source>
</evidence>
<dbReference type="CDD" id="cd04301">
    <property type="entry name" value="NAT_SF"/>
    <property type="match status" value="1"/>
</dbReference>
<name>A0A0M9BHY9_9BACL</name>
<dbReference type="Gene3D" id="3.40.630.30">
    <property type="match status" value="1"/>
</dbReference>
<sequence>MRVMNFLKYAPSDFADYYALVSNIEVMQQITERALPEHEATSEYESMLNYNLGNNCGYYRISGEDGVGMAYAKLIPDESDPSRAEMGYMILPEYWGKGHGTSIAARLIIQAQAAGIAVLYAVIDPSNAASRQILLRQNFVSTWVGDYEGLPGEILELNLQVKR</sequence>
<evidence type="ECO:0000313" key="3">
    <source>
        <dbReference type="Proteomes" id="UP000037688"/>
    </source>
</evidence>
<dbReference type="AlphaFoldDB" id="A0A0M9BHY9"/>